<keyword evidence="8" id="KW-1185">Reference proteome</keyword>
<evidence type="ECO:0000256" key="4">
    <source>
        <dbReference type="ARBA" id="ARBA00022679"/>
    </source>
</evidence>
<dbReference type="Gene3D" id="3.40.50.2000">
    <property type="entry name" value="Glycogen Phosphorylase B"/>
    <property type="match status" value="1"/>
</dbReference>
<evidence type="ECO:0000259" key="6">
    <source>
        <dbReference type="Pfam" id="PF06925"/>
    </source>
</evidence>
<dbReference type="GO" id="GO:0009247">
    <property type="term" value="P:glycolipid biosynthetic process"/>
    <property type="evidence" value="ECO:0007669"/>
    <property type="project" value="InterPro"/>
</dbReference>
<comment type="similarity">
    <text evidence="2">Belongs to the glycosyltransferase 28 family.</text>
</comment>
<keyword evidence="3" id="KW-0328">Glycosyltransferase</keyword>
<protein>
    <submittedName>
        <fullName evidence="7">Uncharacterized protein</fullName>
    </submittedName>
</protein>
<evidence type="ECO:0000313" key="7">
    <source>
        <dbReference type="EMBL" id="MXP76985.1"/>
    </source>
</evidence>
<accession>A0A7X3MIN8</accession>
<dbReference type="Pfam" id="PF06925">
    <property type="entry name" value="MGDG_synth"/>
    <property type="match status" value="1"/>
</dbReference>
<name>A0A7X3MIN8_9FIRM</name>
<evidence type="ECO:0000313" key="8">
    <source>
        <dbReference type="Proteomes" id="UP000460412"/>
    </source>
</evidence>
<dbReference type="InterPro" id="IPR050519">
    <property type="entry name" value="Glycosyltransf_28_UgtP"/>
</dbReference>
<dbReference type="EMBL" id="WUQX01000001">
    <property type="protein sequence ID" value="MXP76985.1"/>
    <property type="molecule type" value="Genomic_DNA"/>
</dbReference>
<dbReference type="RefSeq" id="WP_159752021.1">
    <property type="nucleotide sequence ID" value="NZ_CATIFW010000013.1"/>
</dbReference>
<evidence type="ECO:0000256" key="3">
    <source>
        <dbReference type="ARBA" id="ARBA00022676"/>
    </source>
</evidence>
<dbReference type="InterPro" id="IPR007235">
    <property type="entry name" value="Glyco_trans_28_C"/>
</dbReference>
<dbReference type="SUPFAM" id="SSF53756">
    <property type="entry name" value="UDP-Glycosyltransferase/glycogen phosphorylase"/>
    <property type="match status" value="1"/>
</dbReference>
<evidence type="ECO:0000259" key="5">
    <source>
        <dbReference type="Pfam" id="PF04101"/>
    </source>
</evidence>
<dbReference type="Proteomes" id="UP000460412">
    <property type="component" value="Unassembled WGS sequence"/>
</dbReference>
<comment type="subcellular location">
    <subcellularLocation>
        <location evidence="1">Membrane</location>
    </subcellularLocation>
</comment>
<sequence length="404" mass="46582">MKILILSGRFGFGHVMAANAIKEEFKRQNPDAEIIQKDLPAYFYPYISKMIYKVFGLVAERYHGIYNLVYKISGKINSGNRPSGPIIYRKFQRMMEKYRPDVIVCTHPFCEKSAATYKARSGDMIPLVTCITDISMHKEWFANQTNLYLAPTIEVKNNLVGFGALPENIMVTGVPVRQQFLGVRKEKDRLYENGAQEKHVLVMGGGLGIMPELEDLLYTLHEMPNVKATVITGKNQKTYETWKGYFDDIEVLGYVDNIEQYMSKSDLVITKAGGITLFEILHSKVPMFIIRPFLEQEIVNARYAQKKGFAHVIWNKKENFTKELRKLLEDPGRLDELRARTVRAGQEMMDTKLSQAVCEMAKRGREYQISYCCGFFENISKEERGYEENVQNWLRLALRRAAML</sequence>
<gene>
    <name evidence="7" type="ORF">GN277_16820</name>
</gene>
<evidence type="ECO:0000256" key="2">
    <source>
        <dbReference type="ARBA" id="ARBA00006962"/>
    </source>
</evidence>
<dbReference type="InterPro" id="IPR009695">
    <property type="entry name" value="Diacylglyc_glucosyltr_N"/>
</dbReference>
<keyword evidence="4" id="KW-0808">Transferase</keyword>
<dbReference type="GO" id="GO:0016020">
    <property type="term" value="C:membrane"/>
    <property type="evidence" value="ECO:0007669"/>
    <property type="project" value="UniProtKB-SubCell"/>
</dbReference>
<feature type="domain" description="Glycosyl transferase family 28 C-terminal" evidence="5">
    <location>
        <begin position="225"/>
        <end position="331"/>
    </location>
</feature>
<dbReference type="AlphaFoldDB" id="A0A7X3MIN8"/>
<proteinExistence type="inferred from homology"/>
<dbReference type="PANTHER" id="PTHR43025:SF3">
    <property type="entry name" value="MONOGALACTOSYLDIACYLGLYCEROL SYNTHASE 1, CHLOROPLASTIC"/>
    <property type="match status" value="1"/>
</dbReference>
<organism evidence="7 8">
    <name type="scientific">Sporofaciens musculi</name>
    <dbReference type="NCBI Taxonomy" id="2681861"/>
    <lineage>
        <taxon>Bacteria</taxon>
        <taxon>Bacillati</taxon>
        <taxon>Bacillota</taxon>
        <taxon>Clostridia</taxon>
        <taxon>Lachnospirales</taxon>
        <taxon>Lachnospiraceae</taxon>
        <taxon>Sporofaciens</taxon>
    </lineage>
</organism>
<dbReference type="Pfam" id="PF04101">
    <property type="entry name" value="Glyco_tran_28_C"/>
    <property type="match status" value="1"/>
</dbReference>
<feature type="domain" description="Diacylglycerol glucosyltransferase N-terminal" evidence="6">
    <location>
        <begin position="14"/>
        <end position="176"/>
    </location>
</feature>
<comment type="caution">
    <text evidence="7">The sequence shown here is derived from an EMBL/GenBank/DDBJ whole genome shotgun (WGS) entry which is preliminary data.</text>
</comment>
<evidence type="ECO:0000256" key="1">
    <source>
        <dbReference type="ARBA" id="ARBA00004370"/>
    </source>
</evidence>
<dbReference type="GO" id="GO:0016758">
    <property type="term" value="F:hexosyltransferase activity"/>
    <property type="evidence" value="ECO:0007669"/>
    <property type="project" value="InterPro"/>
</dbReference>
<dbReference type="PANTHER" id="PTHR43025">
    <property type="entry name" value="MONOGALACTOSYLDIACYLGLYCEROL SYNTHASE"/>
    <property type="match status" value="1"/>
</dbReference>
<reference evidence="7 8" key="1">
    <citation type="submission" date="2019-12" db="EMBL/GenBank/DDBJ databases">
        <title>Sporaefaciens musculi gen. nov., sp. nov., a novel bacterium isolated from the caecum of an obese mouse.</title>
        <authorList>
            <person name="Rasmussen T.S."/>
            <person name="Streidl T."/>
            <person name="Hitch T.C.A."/>
            <person name="Wortmann E."/>
            <person name="Deptula P."/>
            <person name="Hansen M."/>
            <person name="Nielsen D.S."/>
            <person name="Clavel T."/>
            <person name="Vogensen F.K."/>
        </authorList>
    </citation>
    <scope>NUCLEOTIDE SEQUENCE [LARGE SCALE GENOMIC DNA]</scope>
    <source>
        <strain evidence="7 8">WCA-9-b2</strain>
    </source>
</reference>